<name>A0A8H7PNH8_MORIS</name>
<dbReference type="PANTHER" id="PTHR21531:SF0">
    <property type="entry name" value="PROTEIN LTV1 HOMOLOG"/>
    <property type="match status" value="1"/>
</dbReference>
<feature type="region of interest" description="Disordered" evidence="2">
    <location>
        <begin position="438"/>
        <end position="557"/>
    </location>
</feature>
<feature type="compositionally biased region" description="Basic and acidic residues" evidence="2">
    <location>
        <begin position="499"/>
        <end position="518"/>
    </location>
</feature>
<evidence type="ECO:0000313" key="3">
    <source>
        <dbReference type="EMBL" id="KAG2176925.1"/>
    </source>
</evidence>
<feature type="compositionally biased region" description="Basic and acidic residues" evidence="2">
    <location>
        <begin position="50"/>
        <end position="62"/>
    </location>
</feature>
<evidence type="ECO:0000313" key="4">
    <source>
        <dbReference type="Proteomes" id="UP000654370"/>
    </source>
</evidence>
<dbReference type="GO" id="GO:0000056">
    <property type="term" value="P:ribosomal small subunit export from nucleus"/>
    <property type="evidence" value="ECO:0007669"/>
    <property type="project" value="TreeGrafter"/>
</dbReference>
<feature type="compositionally biased region" description="Acidic residues" evidence="2">
    <location>
        <begin position="472"/>
        <end position="489"/>
    </location>
</feature>
<evidence type="ECO:0000256" key="2">
    <source>
        <dbReference type="SAM" id="MobiDB-lite"/>
    </source>
</evidence>
<organism evidence="3 4">
    <name type="scientific">Mortierella isabellina</name>
    <name type="common">Filamentous fungus</name>
    <name type="synonym">Umbelopsis isabellina</name>
    <dbReference type="NCBI Taxonomy" id="91625"/>
    <lineage>
        <taxon>Eukaryota</taxon>
        <taxon>Fungi</taxon>
        <taxon>Fungi incertae sedis</taxon>
        <taxon>Mucoromycota</taxon>
        <taxon>Mucoromycotina</taxon>
        <taxon>Umbelopsidomycetes</taxon>
        <taxon>Umbelopsidales</taxon>
        <taxon>Umbelopsidaceae</taxon>
        <taxon>Umbelopsis</taxon>
    </lineage>
</organism>
<feature type="compositionally biased region" description="Basic and acidic residues" evidence="2">
    <location>
        <begin position="526"/>
        <end position="539"/>
    </location>
</feature>
<dbReference type="AlphaFoldDB" id="A0A8H7PNH8"/>
<evidence type="ECO:0008006" key="5">
    <source>
        <dbReference type="Google" id="ProtNLM"/>
    </source>
</evidence>
<feature type="compositionally biased region" description="Basic residues" evidence="2">
    <location>
        <begin position="548"/>
        <end position="557"/>
    </location>
</feature>
<protein>
    <recommendedName>
        <fullName evidence="5">Low temperature viability protein</fullName>
    </recommendedName>
</protein>
<dbReference type="GO" id="GO:0005634">
    <property type="term" value="C:nucleus"/>
    <property type="evidence" value="ECO:0007669"/>
    <property type="project" value="TreeGrafter"/>
</dbReference>
<dbReference type="OrthoDB" id="5852896at2759"/>
<dbReference type="GO" id="GO:0042274">
    <property type="term" value="P:ribosomal small subunit biogenesis"/>
    <property type="evidence" value="ECO:0007669"/>
    <property type="project" value="InterPro"/>
</dbReference>
<comment type="caution">
    <text evidence="3">The sequence shown here is derived from an EMBL/GenBank/DDBJ whole genome shotgun (WGS) entry which is preliminary data.</text>
</comment>
<dbReference type="Pfam" id="PF04180">
    <property type="entry name" value="LTV"/>
    <property type="match status" value="1"/>
</dbReference>
<sequence length="557" mass="64205">MGKKPFINRKEAKHYHVVHRSQKDPLINDEHASQRVLQEVVPPNLLKHKTREEIEQTYHKPEKLTQDEIDAKVGQAPLYGVYFDDSEYDYTQHLKPIGATDAVFLEAPSKKKEKQPATGGVSFMDESANEELHRKDRKVHLPEGVLPTDFELFTPKTPLRSIDLMEGGLKPDMDPRLREIMEALDDEEYVEDGVEDYFENLNAAGENYEPEDEDDDEYYEEEYYEEDEYDENGEPLTYEQFDDEAPEAVPMPSSEWEAAFKQFKKKQNVADSDEEDDKRSGFTGVSRATTAAHRNANLTLLDERFEKIEEEYEDDDDFDFDSEEEEENMVTREDFNSILDDFLDKYEVVGKKMVPKLEGDTSEAKLETIRQALGAAKLDNDSIDGPMPARPTRTNRVENLDVWERPVKQRAAWDVQSVLSTYSNLENHPSLIKETGAKKRIQIDPKTGMPVLVEMGKPQKRAIRRSRLAEQTQDDDEGSDDESEEENDGPEPVNLGVARSKDESKEDKKARKAALKEQKRSRRTEKKATKEAFKTEENKQLQTMQTQRLRKGVKHIA</sequence>
<dbReference type="PANTHER" id="PTHR21531">
    <property type="entry name" value="LOW-TEMPERATURE VIABILITY PROTEIN LTV1-RELATED"/>
    <property type="match status" value="1"/>
</dbReference>
<dbReference type="InterPro" id="IPR007307">
    <property type="entry name" value="Ltv1"/>
</dbReference>
<keyword evidence="4" id="KW-1185">Reference proteome</keyword>
<gene>
    <name evidence="3" type="ORF">INT43_007579</name>
</gene>
<dbReference type="GO" id="GO:0030688">
    <property type="term" value="C:preribosome, small subunit precursor"/>
    <property type="evidence" value="ECO:0007669"/>
    <property type="project" value="TreeGrafter"/>
</dbReference>
<proteinExistence type="inferred from homology"/>
<comment type="similarity">
    <text evidence="1">Belongs to the LTV1 family.</text>
</comment>
<feature type="region of interest" description="Disordered" evidence="2">
    <location>
        <begin position="43"/>
        <end position="62"/>
    </location>
</feature>
<accession>A0A8H7PNH8</accession>
<feature type="region of interest" description="Disordered" evidence="2">
    <location>
        <begin position="377"/>
        <end position="397"/>
    </location>
</feature>
<evidence type="ECO:0000256" key="1">
    <source>
        <dbReference type="ARBA" id="ARBA00009078"/>
    </source>
</evidence>
<dbReference type="GO" id="GO:0005829">
    <property type="term" value="C:cytosol"/>
    <property type="evidence" value="ECO:0007669"/>
    <property type="project" value="TreeGrafter"/>
</dbReference>
<feature type="compositionally biased region" description="Acidic residues" evidence="2">
    <location>
        <begin position="308"/>
        <end position="328"/>
    </location>
</feature>
<feature type="region of interest" description="Disordered" evidence="2">
    <location>
        <begin position="264"/>
        <end position="331"/>
    </location>
</feature>
<dbReference type="Proteomes" id="UP000654370">
    <property type="component" value="Unassembled WGS sequence"/>
</dbReference>
<reference evidence="3" key="1">
    <citation type="submission" date="2020-12" db="EMBL/GenBank/DDBJ databases">
        <title>Metabolic potential, ecology and presence of endohyphal bacteria is reflected in genomic diversity of Mucoromycotina.</title>
        <authorList>
            <person name="Muszewska A."/>
            <person name="Okrasinska A."/>
            <person name="Steczkiewicz K."/>
            <person name="Drgas O."/>
            <person name="Orlowska M."/>
            <person name="Perlinska-Lenart U."/>
            <person name="Aleksandrzak-Piekarczyk T."/>
            <person name="Szatraj K."/>
            <person name="Zielenkiewicz U."/>
            <person name="Pilsyk S."/>
            <person name="Malc E."/>
            <person name="Mieczkowski P."/>
            <person name="Kruszewska J.S."/>
            <person name="Biernat P."/>
            <person name="Pawlowska J."/>
        </authorList>
    </citation>
    <scope>NUCLEOTIDE SEQUENCE</scope>
    <source>
        <strain evidence="3">WA0000067209</strain>
    </source>
</reference>
<dbReference type="EMBL" id="JAEPQZ010000009">
    <property type="protein sequence ID" value="KAG2176925.1"/>
    <property type="molecule type" value="Genomic_DNA"/>
</dbReference>